<dbReference type="InterPro" id="IPR036397">
    <property type="entry name" value="RNaseH_sf"/>
</dbReference>
<dbReference type="Pfam" id="PF13456">
    <property type="entry name" value="RVT_3"/>
    <property type="match status" value="1"/>
</dbReference>
<sequence length="144" mass="16035">MGSIGGLARDSNGHWIIGFCRSVGVVSAFNTELWVIYIGFQLARDNGFQKVQIHSDCLKAVTTVQDDAAGSNSNPLVRAIVKLRRGNWDTEVEWIPRESNRPADKLTKQADEAQHKLLMLETPPENLLSLLENDITDSSFHFAI</sequence>
<dbReference type="Proteomes" id="UP001472677">
    <property type="component" value="Unassembled WGS sequence"/>
</dbReference>
<evidence type="ECO:0000259" key="1">
    <source>
        <dbReference type="Pfam" id="PF13456"/>
    </source>
</evidence>
<dbReference type="InterPro" id="IPR012337">
    <property type="entry name" value="RNaseH-like_sf"/>
</dbReference>
<protein>
    <recommendedName>
        <fullName evidence="1">RNase H type-1 domain-containing protein</fullName>
    </recommendedName>
</protein>
<evidence type="ECO:0000313" key="2">
    <source>
        <dbReference type="EMBL" id="KAK8555204.1"/>
    </source>
</evidence>
<organism evidence="2 3">
    <name type="scientific">Hibiscus sabdariffa</name>
    <name type="common">roselle</name>
    <dbReference type="NCBI Taxonomy" id="183260"/>
    <lineage>
        <taxon>Eukaryota</taxon>
        <taxon>Viridiplantae</taxon>
        <taxon>Streptophyta</taxon>
        <taxon>Embryophyta</taxon>
        <taxon>Tracheophyta</taxon>
        <taxon>Spermatophyta</taxon>
        <taxon>Magnoliopsida</taxon>
        <taxon>eudicotyledons</taxon>
        <taxon>Gunneridae</taxon>
        <taxon>Pentapetalae</taxon>
        <taxon>rosids</taxon>
        <taxon>malvids</taxon>
        <taxon>Malvales</taxon>
        <taxon>Malvaceae</taxon>
        <taxon>Malvoideae</taxon>
        <taxon>Hibiscus</taxon>
    </lineage>
</organism>
<dbReference type="PANTHER" id="PTHR47723">
    <property type="entry name" value="OS05G0353850 PROTEIN"/>
    <property type="match status" value="1"/>
</dbReference>
<dbReference type="Gene3D" id="3.30.420.10">
    <property type="entry name" value="Ribonuclease H-like superfamily/Ribonuclease H"/>
    <property type="match status" value="1"/>
</dbReference>
<comment type="caution">
    <text evidence="2">The sequence shown here is derived from an EMBL/GenBank/DDBJ whole genome shotgun (WGS) entry which is preliminary data.</text>
</comment>
<name>A0ABR2E8V1_9ROSI</name>
<dbReference type="CDD" id="cd06222">
    <property type="entry name" value="RNase_H_like"/>
    <property type="match status" value="1"/>
</dbReference>
<dbReference type="InterPro" id="IPR002156">
    <property type="entry name" value="RNaseH_domain"/>
</dbReference>
<accession>A0ABR2E8V1</accession>
<proteinExistence type="predicted"/>
<dbReference type="PANTHER" id="PTHR47723:SF19">
    <property type="entry name" value="POLYNUCLEOTIDYL TRANSFERASE, RIBONUCLEASE H-LIKE SUPERFAMILY PROTEIN"/>
    <property type="match status" value="1"/>
</dbReference>
<dbReference type="InterPro" id="IPR044730">
    <property type="entry name" value="RNase_H-like_dom_plant"/>
</dbReference>
<dbReference type="InterPro" id="IPR053151">
    <property type="entry name" value="RNase_H-like"/>
</dbReference>
<feature type="domain" description="RNase H type-1" evidence="1">
    <location>
        <begin position="2"/>
        <end position="110"/>
    </location>
</feature>
<dbReference type="SUPFAM" id="SSF53098">
    <property type="entry name" value="Ribonuclease H-like"/>
    <property type="match status" value="1"/>
</dbReference>
<keyword evidence="3" id="KW-1185">Reference proteome</keyword>
<evidence type="ECO:0000313" key="3">
    <source>
        <dbReference type="Proteomes" id="UP001472677"/>
    </source>
</evidence>
<gene>
    <name evidence="2" type="ORF">V6N12_009357</name>
</gene>
<reference evidence="2 3" key="1">
    <citation type="journal article" date="2024" name="G3 (Bethesda)">
        <title>Genome assembly of Hibiscus sabdariffa L. provides insights into metabolisms of medicinal natural products.</title>
        <authorList>
            <person name="Kim T."/>
        </authorList>
    </citation>
    <scope>NUCLEOTIDE SEQUENCE [LARGE SCALE GENOMIC DNA]</scope>
    <source>
        <strain evidence="2">TK-2024</strain>
        <tissue evidence="2">Old leaves</tissue>
    </source>
</reference>
<dbReference type="EMBL" id="JBBPBM010000018">
    <property type="protein sequence ID" value="KAK8555204.1"/>
    <property type="molecule type" value="Genomic_DNA"/>
</dbReference>